<evidence type="ECO:0008006" key="6">
    <source>
        <dbReference type="Google" id="ProtNLM"/>
    </source>
</evidence>
<organism evidence="4 5">
    <name type="scientific">Purpureocillium lilacinum</name>
    <name type="common">Paecilomyces lilacinus</name>
    <dbReference type="NCBI Taxonomy" id="33203"/>
    <lineage>
        <taxon>Eukaryota</taxon>
        <taxon>Fungi</taxon>
        <taxon>Dikarya</taxon>
        <taxon>Ascomycota</taxon>
        <taxon>Pezizomycotina</taxon>
        <taxon>Sordariomycetes</taxon>
        <taxon>Hypocreomycetidae</taxon>
        <taxon>Hypocreales</taxon>
        <taxon>Ophiocordycipitaceae</taxon>
        <taxon>Purpureocillium</taxon>
    </lineage>
</organism>
<evidence type="ECO:0000313" key="5">
    <source>
        <dbReference type="Proteomes" id="UP001287286"/>
    </source>
</evidence>
<protein>
    <recommendedName>
        <fullName evidence="6">MYB DNA-binding domain protein</fullName>
    </recommendedName>
</protein>
<dbReference type="SMART" id="SM00717">
    <property type="entry name" value="SANT"/>
    <property type="match status" value="2"/>
</dbReference>
<comment type="caution">
    <text evidence="4">The sequence shown here is derived from an EMBL/GenBank/DDBJ whole genome shotgun (WGS) entry which is preliminary data.</text>
</comment>
<feature type="domain" description="HTH myb-type" evidence="3">
    <location>
        <begin position="987"/>
        <end position="1040"/>
    </location>
</feature>
<dbReference type="InterPro" id="IPR017930">
    <property type="entry name" value="Myb_dom"/>
</dbReference>
<evidence type="ECO:0000313" key="4">
    <source>
        <dbReference type="EMBL" id="KAK4090710.1"/>
    </source>
</evidence>
<dbReference type="InterPro" id="IPR001005">
    <property type="entry name" value="SANT/Myb"/>
</dbReference>
<feature type="region of interest" description="Disordered" evidence="1">
    <location>
        <begin position="876"/>
        <end position="999"/>
    </location>
</feature>
<feature type="domain" description="Myb-like" evidence="2">
    <location>
        <begin position="987"/>
        <end position="1036"/>
    </location>
</feature>
<gene>
    <name evidence="4" type="ORF">Purlil1_4846</name>
</gene>
<accession>A0ABR0C3B8</accession>
<dbReference type="PANTHER" id="PTHR45614:SF238">
    <property type="entry name" value="MYB-LIKE TRANSCRIPTION FACTOR (EUROFUNG)"/>
    <property type="match status" value="1"/>
</dbReference>
<name>A0ABR0C3B8_PURLI</name>
<evidence type="ECO:0000259" key="2">
    <source>
        <dbReference type="PROSITE" id="PS50090"/>
    </source>
</evidence>
<dbReference type="Pfam" id="PF00249">
    <property type="entry name" value="Myb_DNA-binding"/>
    <property type="match status" value="1"/>
</dbReference>
<feature type="compositionally biased region" description="Polar residues" evidence="1">
    <location>
        <begin position="218"/>
        <end position="233"/>
    </location>
</feature>
<feature type="compositionally biased region" description="Basic residues" evidence="1">
    <location>
        <begin position="344"/>
        <end position="353"/>
    </location>
</feature>
<feature type="region of interest" description="Disordered" evidence="1">
    <location>
        <begin position="314"/>
        <end position="366"/>
    </location>
</feature>
<feature type="compositionally biased region" description="Pro residues" evidence="1">
    <location>
        <begin position="896"/>
        <end position="907"/>
    </location>
</feature>
<dbReference type="Gene3D" id="1.10.10.60">
    <property type="entry name" value="Homeodomain-like"/>
    <property type="match status" value="1"/>
</dbReference>
<dbReference type="InterPro" id="IPR050560">
    <property type="entry name" value="MYB_TF"/>
</dbReference>
<feature type="compositionally biased region" description="Basic residues" evidence="1">
    <location>
        <begin position="314"/>
        <end position="333"/>
    </location>
</feature>
<dbReference type="PROSITE" id="PS51294">
    <property type="entry name" value="HTH_MYB"/>
    <property type="match status" value="1"/>
</dbReference>
<dbReference type="PROSITE" id="PS50090">
    <property type="entry name" value="MYB_LIKE"/>
    <property type="match status" value="1"/>
</dbReference>
<sequence>MLSEYVSRVSVVGTLGNGDTRYLRVLVRDSSRQRFRTASLSGTAWPCRDIFKYSYSVHCTLREYQNMKVFKAGWGFLPAPDHPPACRRTGARGVRARCEGAASTLPRTVLRTVPLVLELGTSLVDAVWHALVHVPWVPASSHCPRAWQLAVPAQYPDKLQTVTPLSVAAQPPLHKKWVQGIGLAPARRQALAPPKLRVPRVPPSPASSPLSPARRQQPKVQNTHTTPTYSTLPSRPRHSSIHLPPILQLPDRYRVLAGRSRCQTRIGSTATLNSNDVGRPAGIVDSRDAPPQHQPFVRRAVRDALVLCRVVSSRNRRSVPPHQRRPVLCRPPRRLSSWSGHQQGSRHSHRQERRRVSWNAGSSVESRRERGVIGLATIRGLGAQPPPAAVVHTLKSPFARPSHANTVGSRSRQSDALTLALTRIHHQHHQHHHHQLTHPRCTAVSGLPAVKLPADAAHAHAPERPRASARLQQRRSIQLPHSLLAHPQQPRRSSAAQVAGPVLRKPVALPPWIITCDEYYLVPRLGPPVRPDLVSLPPPALPRTTKQNRRHPLHVGCALCHLAEPKEYIARKYLAAPLLALPVLVAHPVVFARHRRPGDCSKLAASFFVACCWPARRRTRRRSPKKKKLAWLHDPRVAAEPHQPHAGELTARHSPPARLSAYLVSPACLVCLALRRLVAQLLALFFCQHRLDTDSSLPPPSDHAAVAGRPRAGVRLLQLHPSAQRHAVSTSAAPSSCSRYLDPVLPPSFLALLALAGLLSCLALPGRPGPVTSCHPDACHSASMHYLMVASRRPPRSRRPELPEHPYAIVGLSCIARRRSLYLPLSSPSFAFTDRLSRMPSAAHPATVSVCAGVAAFDTMTNHPYQTDMNRRNERMEFPYGAPQPNMGQQQHHPTPVQPPMNVPQPPAAQGGSQQQTPTQTQAQPSRQRKRPAPNAAPSPATGAPAAPITPSQPPAPTPPAPQSAPVAQPPAAGDDVNSTPVQPPAKKSRTNTPWTPQEELRLKQMRDAGNSWAEIAKTFPTRTEGSVKKHWYKDMHYAEFAEDESQALLNAIKEYENNKWKVIGQKVGKPAKACEQYAKEHFPDLFSSTKGR</sequence>
<evidence type="ECO:0000256" key="1">
    <source>
        <dbReference type="SAM" id="MobiDB-lite"/>
    </source>
</evidence>
<dbReference type="CDD" id="cd00167">
    <property type="entry name" value="SANT"/>
    <property type="match status" value="2"/>
</dbReference>
<evidence type="ECO:0000259" key="3">
    <source>
        <dbReference type="PROSITE" id="PS51294"/>
    </source>
</evidence>
<dbReference type="SUPFAM" id="SSF46689">
    <property type="entry name" value="Homeodomain-like"/>
    <property type="match status" value="1"/>
</dbReference>
<dbReference type="EMBL" id="JAWRVI010000014">
    <property type="protein sequence ID" value="KAK4090710.1"/>
    <property type="molecule type" value="Genomic_DNA"/>
</dbReference>
<keyword evidence="5" id="KW-1185">Reference proteome</keyword>
<reference evidence="4 5" key="1">
    <citation type="journal article" date="2024" name="Microbiol. Resour. Announc.">
        <title>Genome annotations for the ascomycete fungi Trichoderma harzianum, Trichoderma aggressivum, and Purpureocillium lilacinum.</title>
        <authorList>
            <person name="Beijen E.P.W."/>
            <person name="Ohm R.A."/>
        </authorList>
    </citation>
    <scope>NUCLEOTIDE SEQUENCE [LARGE SCALE GENOMIC DNA]</scope>
    <source>
        <strain evidence="4 5">CBS 150709</strain>
    </source>
</reference>
<dbReference type="PANTHER" id="PTHR45614">
    <property type="entry name" value="MYB PROTEIN-RELATED"/>
    <property type="match status" value="1"/>
</dbReference>
<feature type="compositionally biased region" description="Low complexity" evidence="1">
    <location>
        <begin position="908"/>
        <end position="926"/>
    </location>
</feature>
<dbReference type="InterPro" id="IPR009057">
    <property type="entry name" value="Homeodomain-like_sf"/>
</dbReference>
<feature type="compositionally biased region" description="Low complexity" evidence="1">
    <location>
        <begin position="933"/>
        <end position="950"/>
    </location>
</feature>
<dbReference type="Proteomes" id="UP001287286">
    <property type="component" value="Unassembled WGS sequence"/>
</dbReference>
<feature type="compositionally biased region" description="Low complexity" evidence="1">
    <location>
        <begin position="964"/>
        <end position="973"/>
    </location>
</feature>
<proteinExistence type="predicted"/>
<feature type="compositionally biased region" description="Pro residues" evidence="1">
    <location>
        <begin position="951"/>
        <end position="963"/>
    </location>
</feature>
<feature type="region of interest" description="Disordered" evidence="1">
    <location>
        <begin position="191"/>
        <end position="245"/>
    </location>
</feature>